<dbReference type="EMBL" id="CP012508">
    <property type="protein sequence ID" value="ALB24165.1"/>
    <property type="molecule type" value="Genomic_DNA"/>
</dbReference>
<keyword evidence="3 5" id="KW-1133">Transmembrane helix</keyword>
<evidence type="ECO:0000256" key="2">
    <source>
        <dbReference type="ARBA" id="ARBA00022692"/>
    </source>
</evidence>
<dbReference type="PANTHER" id="PTHR42744:SF1">
    <property type="entry name" value="BINDING-PROTEIN-DEPENDENT TRANSPORT SYSTEMS INNER MEMBRANE COMPONENT"/>
    <property type="match status" value="1"/>
</dbReference>
<evidence type="ECO:0000313" key="7">
    <source>
        <dbReference type="EMBL" id="ALB24165.1"/>
    </source>
</evidence>
<feature type="transmembrane region" description="Helical" evidence="5">
    <location>
        <begin position="249"/>
        <end position="269"/>
    </location>
</feature>
<feature type="domain" description="ABC transmembrane type-1" evidence="6">
    <location>
        <begin position="379"/>
        <end position="570"/>
    </location>
</feature>
<organism evidence="7 8">
    <name type="scientific">Piscirickettsia salmonis</name>
    <dbReference type="NCBI Taxonomy" id="1238"/>
    <lineage>
        <taxon>Bacteria</taxon>
        <taxon>Pseudomonadati</taxon>
        <taxon>Pseudomonadota</taxon>
        <taxon>Gammaproteobacteria</taxon>
        <taxon>Thiotrichales</taxon>
        <taxon>Piscirickettsiaceae</taxon>
        <taxon>Piscirickettsia</taxon>
    </lineage>
</organism>
<dbReference type="GO" id="GO:0055085">
    <property type="term" value="P:transmembrane transport"/>
    <property type="evidence" value="ECO:0007669"/>
    <property type="project" value="InterPro"/>
</dbReference>
<feature type="transmembrane region" description="Helical" evidence="5">
    <location>
        <begin position="446"/>
        <end position="468"/>
    </location>
</feature>
<gene>
    <name evidence="7" type="ORF">KU39_2990</name>
</gene>
<keyword evidence="4 5" id="KW-0472">Membrane</keyword>
<proteinExistence type="inferred from homology"/>
<dbReference type="PANTHER" id="PTHR42744">
    <property type="entry name" value="BINDING-PROTEIN-DEPENDENT TRANSPORT SYSTEMS INNER MEMBRANE COMPONENT"/>
    <property type="match status" value="1"/>
</dbReference>
<feature type="transmembrane region" description="Helical" evidence="5">
    <location>
        <begin position="142"/>
        <end position="164"/>
    </location>
</feature>
<reference evidence="7 8" key="1">
    <citation type="journal article" date="2014" name="Genome Announc.">
        <title>Comparative Genome Analysis of Two Isolates of the Fish Pathogen Piscirickettsia salmonis from Different Hosts Reveals Major Differences in Virulence-Associated Secretion Systems.</title>
        <authorList>
            <person name="Bohle H."/>
            <person name="Henriquez P."/>
            <person name="Grothusen H."/>
            <person name="Navas E."/>
            <person name="Sandoval A."/>
            <person name="Bustamante F."/>
            <person name="Bustos P."/>
            <person name="Mancilla M."/>
        </authorList>
    </citation>
    <scope>NUCLEOTIDE SEQUENCE [LARGE SCALE GENOMIC DNA]</scope>
    <source>
        <strain evidence="8">B1-32597</strain>
    </source>
</reference>
<feature type="transmembrane region" description="Helical" evidence="5">
    <location>
        <begin position="489"/>
        <end position="514"/>
    </location>
</feature>
<feature type="transmembrane region" description="Helical" evidence="5">
    <location>
        <begin position="418"/>
        <end position="440"/>
    </location>
</feature>
<dbReference type="RefSeq" id="WP_017375794.1">
    <property type="nucleotide sequence ID" value="NZ_CP012508.1"/>
</dbReference>
<dbReference type="Proteomes" id="UP000029558">
    <property type="component" value="Chromosome"/>
</dbReference>
<feature type="transmembrane region" description="Helical" evidence="5">
    <location>
        <begin position="112"/>
        <end position="136"/>
    </location>
</feature>
<feature type="transmembrane region" description="Helical" evidence="5">
    <location>
        <begin position="81"/>
        <end position="100"/>
    </location>
</feature>
<feature type="transmembrane region" description="Helical" evidence="5">
    <location>
        <begin position="201"/>
        <end position="222"/>
    </location>
</feature>
<dbReference type="CDD" id="cd06261">
    <property type="entry name" value="TM_PBP2"/>
    <property type="match status" value="2"/>
</dbReference>
<comment type="subcellular location">
    <subcellularLocation>
        <location evidence="1 5">Cell membrane</location>
        <topology evidence="1 5">Multi-pass membrane protein</topology>
    </subcellularLocation>
</comment>
<evidence type="ECO:0000256" key="5">
    <source>
        <dbReference type="RuleBase" id="RU363032"/>
    </source>
</evidence>
<name>A0AAC8ZPZ5_PISSA</name>
<dbReference type="SUPFAM" id="SSF161098">
    <property type="entry name" value="MetI-like"/>
    <property type="match status" value="2"/>
</dbReference>
<comment type="similarity">
    <text evidence="5">Belongs to the binding-protein-dependent transport system permease family.</text>
</comment>
<evidence type="ECO:0000313" key="8">
    <source>
        <dbReference type="Proteomes" id="UP000029558"/>
    </source>
</evidence>
<sequence>MYESNSLSTQTIRLADKSHYLNLRLNKYDVITLIFIGLFSGFCYIGWHDMHAQFHNIKSITAISLNPEQLPYYSLRTTMRLLIGMLFSFIFALIIGYACAKNKHIARILLPLINFLESAPLIGFLTFTTALFLFLFPKSMMGLEAAAIFAVFTSQAWNMALIFYQALRIIPDELIAASQAFHLNAWQHFWRIELPYAIPGLLWNVMVSQSAAWFALVATEAIPLSGHTVMLPGVGSYIQTALTHANIKAIFYAVLAIAINVIIFDQLLFRPLVKWSEKLKYENVQSLVHHRSWFYSLIQKGLFIHTLNKLFSTMRHLFINFPTYTARTFDLKPVYLPKILIRSITALCYGLIAISCIYAGTKLWNFYPDGSILYLIPLMLKTTLRVAIAMLLSVMIFTPIGIYIGLNPRLTQRLQPMIQIMAALPANIFFPIVTIILIATHQSLNLWTIPLIMLGTQWYVLFNVIAGASALPQDMLEMAKSFHSRGWHWWFKFIIPALFPYIITGIISAAGGAWNAAIAGEFLQWHNQTISVNGLGALIAQTANNHQLPQAALAVTALCLLVSLCVIFIWQPLYHLAETRYKI</sequence>
<dbReference type="InterPro" id="IPR000515">
    <property type="entry name" value="MetI-like"/>
</dbReference>
<dbReference type="InterPro" id="IPR035906">
    <property type="entry name" value="MetI-like_sf"/>
</dbReference>
<feature type="transmembrane region" description="Helical" evidence="5">
    <location>
        <begin position="551"/>
        <end position="570"/>
    </location>
</feature>
<evidence type="ECO:0000256" key="3">
    <source>
        <dbReference type="ARBA" id="ARBA00022989"/>
    </source>
</evidence>
<evidence type="ECO:0000256" key="4">
    <source>
        <dbReference type="ARBA" id="ARBA00023136"/>
    </source>
</evidence>
<keyword evidence="2 5" id="KW-0812">Transmembrane</keyword>
<feature type="transmembrane region" description="Helical" evidence="5">
    <location>
        <begin position="339"/>
        <end position="364"/>
    </location>
</feature>
<feature type="domain" description="ABC transmembrane type-1" evidence="6">
    <location>
        <begin position="74"/>
        <end position="268"/>
    </location>
</feature>
<evidence type="ECO:0000259" key="6">
    <source>
        <dbReference type="PROSITE" id="PS50928"/>
    </source>
</evidence>
<keyword evidence="5" id="KW-0813">Transport</keyword>
<dbReference type="AlphaFoldDB" id="A0AAC8ZPZ5"/>
<dbReference type="Gene3D" id="1.10.3720.10">
    <property type="entry name" value="MetI-like"/>
    <property type="match status" value="2"/>
</dbReference>
<accession>A0AAC8ZPZ5</accession>
<feature type="transmembrane region" description="Helical" evidence="5">
    <location>
        <begin position="28"/>
        <end position="47"/>
    </location>
</feature>
<dbReference type="PROSITE" id="PS50928">
    <property type="entry name" value="ABC_TM1"/>
    <property type="match status" value="2"/>
</dbReference>
<protein>
    <submittedName>
        <fullName evidence="7">Binding--dependent transport system inner membrane component family protein</fullName>
    </submittedName>
</protein>
<evidence type="ECO:0000256" key="1">
    <source>
        <dbReference type="ARBA" id="ARBA00004651"/>
    </source>
</evidence>
<dbReference type="Pfam" id="PF00528">
    <property type="entry name" value="BPD_transp_1"/>
    <property type="match status" value="2"/>
</dbReference>
<dbReference type="GO" id="GO:0005886">
    <property type="term" value="C:plasma membrane"/>
    <property type="evidence" value="ECO:0007669"/>
    <property type="project" value="UniProtKB-SubCell"/>
</dbReference>
<feature type="transmembrane region" description="Helical" evidence="5">
    <location>
        <begin position="384"/>
        <end position="406"/>
    </location>
</feature>